<feature type="compositionally biased region" description="Polar residues" evidence="2">
    <location>
        <begin position="69"/>
        <end position="88"/>
    </location>
</feature>
<dbReference type="EMBL" id="LNFP01000074">
    <property type="protein sequence ID" value="KUF98293.1"/>
    <property type="molecule type" value="Genomic_DNA"/>
</dbReference>
<feature type="region of interest" description="Disordered" evidence="2">
    <location>
        <begin position="63"/>
        <end position="98"/>
    </location>
</feature>
<dbReference type="SUPFAM" id="SSF50156">
    <property type="entry name" value="PDZ domain-like"/>
    <property type="match status" value="1"/>
</dbReference>
<evidence type="ECO:0000313" key="5">
    <source>
        <dbReference type="EMBL" id="KUF98293.1"/>
    </source>
</evidence>
<dbReference type="GO" id="GO:0045053">
    <property type="term" value="P:protein retention in Golgi apparatus"/>
    <property type="evidence" value="ECO:0007669"/>
    <property type="project" value="TreeGrafter"/>
</dbReference>
<sequence>MGDEKRLSAVLIGVSNLQIPTEIIRNNFKHAHGTTDHLEPKVYCTITYQESTRSALSAVAKPSSVSAATDQNIPDDNGSSSPDRSSMTGPPGSNDHLQQVRTHEFPRGQMLGLDLVYRNGRVLVQGVVCDGPCGALVYEGKIRIGDTVVAANNKSIVNLHRDASFAVIEKAMHWGEGVGTPTPEQASATFTLSFLYQPTTPERMRFSDTSRPPCAQATDDDTGVRKYDAEWNRRVEFVETANKKPAAGSGEDQVLLSPDMSSVLSTLISAAAALVSNLDQAPIRIPEFYVENLLETTHTLAFYAMQHYLHHGLRSWYSIMGSVDFLGNPIGLVSTLGTGVKDFFYTPAQMLLEDENGLRIDNLRTGMTKGSKSLLRNTAVGIFHTTGKITETLGKGIALLAMDEQYNVQRQRASTRQIKKINDLGDAIAEGSKGLVGGVWDGIKGVVAAPVRGAEQDGAGGFVVGIGKGVAGLIVKPTAGFLDLLTSLSRGAKTSAESLDGTDRNAFDTVTRFRLPRRICSDGVLVSYSDREARGYAVLLLTSLDATDDYVYHVDYGIEPHRGLLLLTDKRLICLSGKTGQKLWEVALDSTLEVVVEGATLKIGQTTSPSRSYNIECDNEVAATNFRVAVDSARVDVSATRYLLLNLEKSQEESRIIGGGRFGSGAAGLMNNDEDRTDLHVLMESVQDTTVSGLSNDDLRSQPLRSVRVEVCHLQNKDAHANVPNRAIDKLLSFSVFQIQVYGGPYQWTVFRRFSEFRELCATLESAGYVLEGLPPLPPRTFLPSTRAPVAKYRQEALNMFLQAAIMHSAISRSVAMVNFLTCAAREVRVSLPPLSPTGEREASQRAGDSP</sequence>
<dbReference type="Pfam" id="PF00787">
    <property type="entry name" value="PX"/>
    <property type="match status" value="1"/>
</dbReference>
<dbReference type="InterPro" id="IPR001683">
    <property type="entry name" value="PX_dom"/>
</dbReference>
<evidence type="ECO:0008006" key="7">
    <source>
        <dbReference type="Google" id="ProtNLM"/>
    </source>
</evidence>
<protein>
    <recommendedName>
        <fullName evidence="7">PX domain-containing protein</fullName>
    </recommendedName>
</protein>
<accession>A0A0W8DQ76</accession>
<feature type="domain" description="PDZ" evidence="3">
    <location>
        <begin position="99"/>
        <end position="171"/>
    </location>
</feature>
<comment type="caution">
    <text evidence="5">The sequence shown here is derived from an EMBL/GenBank/DDBJ whole genome shotgun (WGS) entry which is preliminary data.</text>
</comment>
<dbReference type="InterPro" id="IPR056748">
    <property type="entry name" value="VPS13-like_C"/>
</dbReference>
<evidence type="ECO:0000256" key="2">
    <source>
        <dbReference type="SAM" id="MobiDB-lite"/>
    </source>
</evidence>
<dbReference type="AlphaFoldDB" id="A0A0W8DQ76"/>
<feature type="domain" description="PX" evidence="4">
    <location>
        <begin position="715"/>
        <end position="828"/>
    </location>
</feature>
<evidence type="ECO:0000259" key="4">
    <source>
        <dbReference type="PROSITE" id="PS50195"/>
    </source>
</evidence>
<dbReference type="PANTHER" id="PTHR16166:SF93">
    <property type="entry name" value="INTERMEMBRANE LIPID TRANSFER PROTEIN VPS13"/>
    <property type="match status" value="1"/>
</dbReference>
<reference evidence="5 6" key="1">
    <citation type="submission" date="2015-11" db="EMBL/GenBank/DDBJ databases">
        <title>Genomes and virulence difference between two physiological races of Phytophthora nicotianae.</title>
        <authorList>
            <person name="Liu H."/>
            <person name="Ma X."/>
            <person name="Yu H."/>
            <person name="Fang D."/>
            <person name="Li Y."/>
            <person name="Wang X."/>
            <person name="Wang W."/>
            <person name="Dong Y."/>
            <person name="Xiao B."/>
        </authorList>
    </citation>
    <scope>NUCLEOTIDE SEQUENCE [LARGE SCALE GENOMIC DNA]</scope>
    <source>
        <strain evidence="6">race 1</strain>
    </source>
</reference>
<feature type="region of interest" description="Disordered" evidence="2">
    <location>
        <begin position="203"/>
        <end position="222"/>
    </location>
</feature>
<dbReference type="SUPFAM" id="SSF64268">
    <property type="entry name" value="PX domain"/>
    <property type="match status" value="1"/>
</dbReference>
<dbReference type="GO" id="GO:0006623">
    <property type="term" value="P:protein targeting to vacuole"/>
    <property type="evidence" value="ECO:0007669"/>
    <property type="project" value="TreeGrafter"/>
</dbReference>
<evidence type="ECO:0000313" key="6">
    <source>
        <dbReference type="Proteomes" id="UP000054636"/>
    </source>
</evidence>
<evidence type="ECO:0000256" key="1">
    <source>
        <dbReference type="ARBA" id="ARBA00006545"/>
    </source>
</evidence>
<dbReference type="InterPro" id="IPR026847">
    <property type="entry name" value="VPS13"/>
</dbReference>
<comment type="similarity">
    <text evidence="1">Belongs to the VPS13 family.</text>
</comment>
<dbReference type="InterPro" id="IPR001478">
    <property type="entry name" value="PDZ"/>
</dbReference>
<dbReference type="PROSITE" id="PS50106">
    <property type="entry name" value="PDZ"/>
    <property type="match status" value="1"/>
</dbReference>
<dbReference type="Gene3D" id="3.30.1520.10">
    <property type="entry name" value="Phox-like domain"/>
    <property type="match status" value="1"/>
</dbReference>
<gene>
    <name evidence="5" type="ORF">AM588_10009687</name>
</gene>
<proteinExistence type="inferred from homology"/>
<dbReference type="PANTHER" id="PTHR16166">
    <property type="entry name" value="VACUOLAR PROTEIN SORTING-ASSOCIATED PROTEIN VPS13"/>
    <property type="match status" value="1"/>
</dbReference>
<evidence type="ECO:0000259" key="3">
    <source>
        <dbReference type="PROSITE" id="PS50106"/>
    </source>
</evidence>
<dbReference type="InterPro" id="IPR036871">
    <property type="entry name" value="PX_dom_sf"/>
</dbReference>
<dbReference type="Proteomes" id="UP000054636">
    <property type="component" value="Unassembled WGS sequence"/>
</dbReference>
<dbReference type="PROSITE" id="PS50195">
    <property type="entry name" value="PX"/>
    <property type="match status" value="1"/>
</dbReference>
<dbReference type="GO" id="GO:0035091">
    <property type="term" value="F:phosphatidylinositol binding"/>
    <property type="evidence" value="ECO:0007669"/>
    <property type="project" value="InterPro"/>
</dbReference>
<organism evidence="5 6">
    <name type="scientific">Phytophthora nicotianae</name>
    <name type="common">Potato buckeye rot agent</name>
    <name type="synonym">Phytophthora parasitica</name>
    <dbReference type="NCBI Taxonomy" id="4792"/>
    <lineage>
        <taxon>Eukaryota</taxon>
        <taxon>Sar</taxon>
        <taxon>Stramenopiles</taxon>
        <taxon>Oomycota</taxon>
        <taxon>Peronosporomycetes</taxon>
        <taxon>Peronosporales</taxon>
        <taxon>Peronosporaceae</taxon>
        <taxon>Phytophthora</taxon>
    </lineage>
</organism>
<dbReference type="CDD" id="cd06093">
    <property type="entry name" value="PX_domain"/>
    <property type="match status" value="1"/>
</dbReference>
<dbReference type="Pfam" id="PF25037">
    <property type="entry name" value="VPS13_C"/>
    <property type="match status" value="1"/>
</dbReference>
<dbReference type="InterPro" id="IPR036034">
    <property type="entry name" value="PDZ_sf"/>
</dbReference>
<name>A0A0W8DQ76_PHYNI</name>